<dbReference type="GO" id="GO:0016491">
    <property type="term" value="F:oxidoreductase activity"/>
    <property type="evidence" value="ECO:0007669"/>
    <property type="project" value="UniProtKB-KW"/>
</dbReference>
<dbReference type="FunFam" id="3.40.50.720:FF:000084">
    <property type="entry name" value="Short-chain dehydrogenase reductase"/>
    <property type="match status" value="1"/>
</dbReference>
<evidence type="ECO:0000256" key="1">
    <source>
        <dbReference type="ARBA" id="ARBA00006484"/>
    </source>
</evidence>
<evidence type="ECO:0000313" key="7">
    <source>
        <dbReference type="Proteomes" id="UP000009159"/>
    </source>
</evidence>
<dbReference type="InterPro" id="IPR036291">
    <property type="entry name" value="NAD(P)-bd_dom_sf"/>
</dbReference>
<gene>
    <name evidence="6" type="ordered locus">Mvan_0169</name>
</gene>
<dbReference type="PRINTS" id="PR00081">
    <property type="entry name" value="GDHRDH"/>
</dbReference>
<dbReference type="GO" id="GO:0008202">
    <property type="term" value="P:steroid metabolic process"/>
    <property type="evidence" value="ECO:0007669"/>
    <property type="project" value="UniProtKB-KW"/>
</dbReference>
<sequence>MVRALPHKIAVITGGASGIGAGTARRFLAEGARVVIADIDRERGEARAAELGPDCVFKYTDVASRDDVTELVEYAVDRFGGLDVMMNNAGISGRMQPELLDDDFADFDRVMRVDLLGVMLGTQIAARHMKDHGGGSIINTTSIGGIQAGCTVMTYRAAKAGVIHFTKSAAIDLAQYAIRVNTIAPGGIPTAILSAATGVDESDELGTTAAIRKEIAAERPLKMTASVDDIAAAAAYLGSEDARYVTGVVLPVDGGMTAGNPRNPLRDLMIAAH</sequence>
<dbReference type="PANTHER" id="PTHR43180:SF28">
    <property type="entry name" value="NAD(P)-BINDING ROSSMANN-FOLD SUPERFAMILY PROTEIN"/>
    <property type="match status" value="1"/>
</dbReference>
<reference evidence="6" key="1">
    <citation type="submission" date="2006-12" db="EMBL/GenBank/DDBJ databases">
        <title>Complete sequence of Mycobacterium vanbaalenii PYR-1.</title>
        <authorList>
            <consortium name="US DOE Joint Genome Institute"/>
            <person name="Copeland A."/>
            <person name="Lucas S."/>
            <person name="Lapidus A."/>
            <person name="Barry K."/>
            <person name="Detter J.C."/>
            <person name="Glavina del Rio T."/>
            <person name="Hammon N."/>
            <person name="Israni S."/>
            <person name="Dalin E."/>
            <person name="Tice H."/>
            <person name="Pitluck S."/>
            <person name="Singan V."/>
            <person name="Schmutz J."/>
            <person name="Larimer F."/>
            <person name="Land M."/>
            <person name="Hauser L."/>
            <person name="Kyrpides N."/>
            <person name="Anderson I.J."/>
            <person name="Miller C."/>
            <person name="Richardson P."/>
        </authorList>
    </citation>
    <scope>NUCLEOTIDE SEQUENCE [LARGE SCALE GENOMIC DNA]</scope>
    <source>
        <strain evidence="6">PYR-1</strain>
    </source>
</reference>
<keyword evidence="5" id="KW-0753">Steroid metabolism</keyword>
<dbReference type="eggNOG" id="COG1028">
    <property type="taxonomic scope" value="Bacteria"/>
</dbReference>
<evidence type="ECO:0000256" key="3">
    <source>
        <dbReference type="ARBA" id="ARBA00023027"/>
    </source>
</evidence>
<dbReference type="Pfam" id="PF13561">
    <property type="entry name" value="adh_short_C2"/>
    <property type="match status" value="1"/>
</dbReference>
<keyword evidence="3" id="KW-0520">NAD</keyword>
<dbReference type="PANTHER" id="PTHR43180">
    <property type="entry name" value="3-OXOACYL-(ACYL-CARRIER-PROTEIN) REDUCTASE (AFU_ORTHOLOGUE AFUA_6G11210)"/>
    <property type="match status" value="1"/>
</dbReference>
<protein>
    <submittedName>
        <fullName evidence="6">Short-chain dehydrogenase/reductase SDR</fullName>
    </submittedName>
</protein>
<dbReference type="AlphaFoldDB" id="A1T1H0"/>
<dbReference type="RefSeq" id="WP_011777494.1">
    <property type="nucleotide sequence ID" value="NC_008726.1"/>
</dbReference>
<proteinExistence type="inferred from homology"/>
<comment type="similarity">
    <text evidence="1">Belongs to the short-chain dehydrogenases/reductases (SDR) family.</text>
</comment>
<dbReference type="SUPFAM" id="SSF51735">
    <property type="entry name" value="NAD(P)-binding Rossmann-fold domains"/>
    <property type="match status" value="1"/>
</dbReference>
<dbReference type="Gene3D" id="3.40.50.720">
    <property type="entry name" value="NAD(P)-binding Rossmann-like Domain"/>
    <property type="match status" value="1"/>
</dbReference>
<dbReference type="HOGENOM" id="CLU_010194_1_0_11"/>
<evidence type="ECO:0000256" key="2">
    <source>
        <dbReference type="ARBA" id="ARBA00023002"/>
    </source>
</evidence>
<keyword evidence="7" id="KW-1185">Reference proteome</keyword>
<dbReference type="KEGG" id="mva:Mvan_0169"/>
<evidence type="ECO:0000256" key="5">
    <source>
        <dbReference type="ARBA" id="ARBA00023221"/>
    </source>
</evidence>
<organism evidence="6 7">
    <name type="scientific">Mycolicibacterium vanbaalenii (strain DSM 7251 / JCM 13017 / BCRC 16820 / KCTC 9966 / NRRL B-24157 / PYR-1)</name>
    <name type="common">Mycobacterium vanbaalenii</name>
    <dbReference type="NCBI Taxonomy" id="350058"/>
    <lineage>
        <taxon>Bacteria</taxon>
        <taxon>Bacillati</taxon>
        <taxon>Actinomycetota</taxon>
        <taxon>Actinomycetes</taxon>
        <taxon>Mycobacteriales</taxon>
        <taxon>Mycobacteriaceae</taxon>
        <taxon>Mycolicibacterium</taxon>
    </lineage>
</organism>
<keyword evidence="2" id="KW-0560">Oxidoreductase</keyword>
<dbReference type="NCBIfam" id="NF005559">
    <property type="entry name" value="PRK07231.1"/>
    <property type="match status" value="1"/>
</dbReference>
<dbReference type="PRINTS" id="PR00080">
    <property type="entry name" value="SDRFAMILY"/>
</dbReference>
<accession>A1T1H0</accession>
<dbReference type="STRING" id="350058.Mvan_0169"/>
<dbReference type="EMBL" id="CP000511">
    <property type="protein sequence ID" value="ABM11020.1"/>
    <property type="molecule type" value="Genomic_DNA"/>
</dbReference>
<dbReference type="Proteomes" id="UP000009159">
    <property type="component" value="Chromosome"/>
</dbReference>
<keyword evidence="4" id="KW-0443">Lipid metabolism</keyword>
<evidence type="ECO:0000313" key="6">
    <source>
        <dbReference type="EMBL" id="ABM11020.1"/>
    </source>
</evidence>
<name>A1T1H0_MYCVP</name>
<dbReference type="InterPro" id="IPR002347">
    <property type="entry name" value="SDR_fam"/>
</dbReference>
<evidence type="ECO:0000256" key="4">
    <source>
        <dbReference type="ARBA" id="ARBA00023098"/>
    </source>
</evidence>